<gene>
    <name evidence="6" type="ORF">BQ2448_7886</name>
</gene>
<dbReference type="InterPro" id="IPR050360">
    <property type="entry name" value="MFS_Sugar_Transporters"/>
</dbReference>
<dbReference type="PANTHER" id="PTHR48022:SF5">
    <property type="entry name" value="ALPHA-GLUCOSIDES PERMEASE MPH2-RELATED"/>
    <property type="match status" value="1"/>
</dbReference>
<dbReference type="GO" id="GO:0016020">
    <property type="term" value="C:membrane"/>
    <property type="evidence" value="ECO:0007669"/>
    <property type="project" value="UniProtKB-SubCell"/>
</dbReference>
<reference evidence="7" key="1">
    <citation type="submission" date="2016-09" db="EMBL/GenBank/DDBJ databases">
        <authorList>
            <person name="Jeantristanb JTB J.-T."/>
            <person name="Ricardo R."/>
        </authorList>
    </citation>
    <scope>NUCLEOTIDE SEQUENCE [LARGE SCALE GENOMIC DNA]</scope>
</reference>
<keyword evidence="2 5" id="KW-0812">Transmembrane</keyword>
<dbReference type="AlphaFoldDB" id="A0A238FNJ6"/>
<dbReference type="STRING" id="269621.A0A238FNJ6"/>
<evidence type="ECO:0000256" key="5">
    <source>
        <dbReference type="SAM" id="Phobius"/>
    </source>
</evidence>
<dbReference type="Proteomes" id="UP000198372">
    <property type="component" value="Unassembled WGS sequence"/>
</dbReference>
<keyword evidence="7" id="KW-1185">Reference proteome</keyword>
<keyword evidence="3 5" id="KW-1133">Transmembrane helix</keyword>
<dbReference type="PANTHER" id="PTHR48022">
    <property type="entry name" value="PLASTIDIC GLUCOSE TRANSPORTER 4"/>
    <property type="match status" value="1"/>
</dbReference>
<dbReference type="OrthoDB" id="2594341at2759"/>
<evidence type="ECO:0000256" key="1">
    <source>
        <dbReference type="ARBA" id="ARBA00004141"/>
    </source>
</evidence>
<name>A0A238FNJ6_9BASI</name>
<evidence type="ECO:0000256" key="3">
    <source>
        <dbReference type="ARBA" id="ARBA00022989"/>
    </source>
</evidence>
<feature type="transmembrane region" description="Helical" evidence="5">
    <location>
        <begin position="102"/>
        <end position="119"/>
    </location>
</feature>
<organism evidence="6 7">
    <name type="scientific">Microbotryum intermedium</name>
    <dbReference type="NCBI Taxonomy" id="269621"/>
    <lineage>
        <taxon>Eukaryota</taxon>
        <taxon>Fungi</taxon>
        <taxon>Dikarya</taxon>
        <taxon>Basidiomycota</taxon>
        <taxon>Pucciniomycotina</taxon>
        <taxon>Microbotryomycetes</taxon>
        <taxon>Microbotryales</taxon>
        <taxon>Microbotryaceae</taxon>
        <taxon>Microbotryum</taxon>
    </lineage>
</organism>
<protein>
    <submittedName>
        <fullName evidence="6">BQ2448_7886 protein</fullName>
    </submittedName>
</protein>
<dbReference type="InterPro" id="IPR036259">
    <property type="entry name" value="MFS_trans_sf"/>
</dbReference>
<accession>A0A238FNJ6</accession>
<proteinExistence type="predicted"/>
<dbReference type="Pfam" id="PF00083">
    <property type="entry name" value="Sugar_tr"/>
    <property type="match status" value="1"/>
</dbReference>
<dbReference type="Gene3D" id="1.20.1250.20">
    <property type="entry name" value="MFS general substrate transporter like domains"/>
    <property type="match status" value="1"/>
</dbReference>
<dbReference type="SUPFAM" id="SSF103473">
    <property type="entry name" value="MFS general substrate transporter"/>
    <property type="match status" value="1"/>
</dbReference>
<feature type="transmembrane region" description="Helical" evidence="5">
    <location>
        <begin position="34"/>
        <end position="56"/>
    </location>
</feature>
<feature type="transmembrane region" description="Helical" evidence="5">
    <location>
        <begin position="76"/>
        <end position="96"/>
    </location>
</feature>
<dbReference type="EMBL" id="FMSP01000024">
    <property type="protein sequence ID" value="SCV74857.1"/>
    <property type="molecule type" value="Genomic_DNA"/>
</dbReference>
<evidence type="ECO:0000256" key="4">
    <source>
        <dbReference type="ARBA" id="ARBA00023136"/>
    </source>
</evidence>
<dbReference type="GO" id="GO:0005351">
    <property type="term" value="F:carbohydrate:proton symporter activity"/>
    <property type="evidence" value="ECO:0007669"/>
    <property type="project" value="TreeGrafter"/>
</dbReference>
<comment type="subcellular location">
    <subcellularLocation>
        <location evidence="1">Membrane</location>
        <topology evidence="1">Multi-pass membrane protein</topology>
    </subcellularLocation>
</comment>
<keyword evidence="4 5" id="KW-0472">Membrane</keyword>
<dbReference type="InterPro" id="IPR005828">
    <property type="entry name" value="MFS_sugar_transport-like"/>
</dbReference>
<sequence length="130" mass="14654">MDSWQIAAAHRFLLRSSSTPATKPTKYFSPTASGALIVIYSFLYQFTVGPVCYCLVAEIPSTRLRAKSVVLARTSYNIVGIINNIIFPRMLSPLAWNWNAKAGFFWGASCFLCTIRCFFRLPEPKGRTLY</sequence>
<evidence type="ECO:0000313" key="6">
    <source>
        <dbReference type="EMBL" id="SCV74857.1"/>
    </source>
</evidence>
<evidence type="ECO:0000313" key="7">
    <source>
        <dbReference type="Proteomes" id="UP000198372"/>
    </source>
</evidence>
<evidence type="ECO:0000256" key="2">
    <source>
        <dbReference type="ARBA" id="ARBA00022692"/>
    </source>
</evidence>